<dbReference type="Proteomes" id="UP001239083">
    <property type="component" value="Unassembled WGS sequence"/>
</dbReference>
<dbReference type="InterPro" id="IPR046288">
    <property type="entry name" value="DUF6325"/>
</dbReference>
<organism evidence="1 2">
    <name type="scientific">Agromyces ramosus</name>
    <dbReference type="NCBI Taxonomy" id="33879"/>
    <lineage>
        <taxon>Bacteria</taxon>
        <taxon>Bacillati</taxon>
        <taxon>Actinomycetota</taxon>
        <taxon>Actinomycetes</taxon>
        <taxon>Micrococcales</taxon>
        <taxon>Microbacteriaceae</taxon>
        <taxon>Agromyces</taxon>
    </lineage>
</organism>
<evidence type="ECO:0000313" key="1">
    <source>
        <dbReference type="EMBL" id="MDQ0893896.1"/>
    </source>
</evidence>
<dbReference type="Pfam" id="PF19850">
    <property type="entry name" value="DUF6325"/>
    <property type="match status" value="1"/>
</dbReference>
<gene>
    <name evidence="1" type="ORF">QFZ26_001451</name>
</gene>
<reference evidence="1 2" key="1">
    <citation type="submission" date="2023-07" db="EMBL/GenBank/DDBJ databases">
        <title>Comparative genomics of wheat-associated soil bacteria to identify genetic determinants of phenazine resistance.</title>
        <authorList>
            <person name="Mouncey N."/>
        </authorList>
    </citation>
    <scope>NUCLEOTIDE SEQUENCE [LARGE SCALE GENOMIC DNA]</scope>
    <source>
        <strain evidence="1 2">V3I3</strain>
    </source>
</reference>
<proteinExistence type="predicted"/>
<sequence length="142" mass="14916">MADFEYGPVELYLVGFAGDRPDDSTLEAIGELIEGGEIRLLDLLVISRAEDGEVTVTEFADVSDEYGFGTVELEAVGLVADDDAQELAQGIPPGTSGALLAVELLWAKRLASKFAASGGVVLHTERIPAPVVNAVLAEAEVE</sequence>
<comment type="caution">
    <text evidence="1">The sequence shown here is derived from an EMBL/GenBank/DDBJ whole genome shotgun (WGS) entry which is preliminary data.</text>
</comment>
<dbReference type="EMBL" id="JAUSYY010000001">
    <property type="protein sequence ID" value="MDQ0893896.1"/>
    <property type="molecule type" value="Genomic_DNA"/>
</dbReference>
<keyword evidence="2" id="KW-1185">Reference proteome</keyword>
<accession>A0ABU0R738</accession>
<protein>
    <submittedName>
        <fullName evidence="1">Membrane protein</fullName>
    </submittedName>
</protein>
<evidence type="ECO:0000313" key="2">
    <source>
        <dbReference type="Proteomes" id="UP001239083"/>
    </source>
</evidence>
<name>A0ABU0R738_9MICO</name>
<dbReference type="RefSeq" id="WP_307040697.1">
    <property type="nucleotide sequence ID" value="NZ_JAUSYY010000001.1"/>
</dbReference>